<name>A0A507B3W0_9PEZI</name>
<feature type="region of interest" description="Disordered" evidence="1">
    <location>
        <begin position="217"/>
        <end position="254"/>
    </location>
</feature>
<sequence length="509" mass="54727">MEMIAVFSWARGTEADAEQAASSSQHACRPLKNVMAAEERGMRIPSRPEPGIALSPPSRKSNLLPHQAPVRIIDSLALPARLLGRRPALGRHIVRVRVRVLVVPPLRQPRRPHPDLPVQVPAVHGASHVRPAHAHAARRAAAAGPPPRDARHPVPDRPLAAHATAAAGAAAAGATAALCRRRRGPDARHLRPDAAQARHDAAVVQVQHQDLRLVGPEEQLAARRREPGGRREHGHAREPAVADRRAEAGERVGARRRVPDADAPVVARRHDVRAVVGPREPVDGPAVRPRREPDPAVLQRAPASASASCRRRGTPARDDAQAVFLVEQGHEPAGPPDVPYAHRAVDRAAGEDVLVPRGPRRGEDGACRSADRAGCHEGLDCRARPQVHQPHGRVLRTAGDQEVVRDRGDGVRVDLGAELEGCRELGGLRVPQLEGLVVRRREEGGRVEGVEGEVGDTEAVALRLSRPRARGRGLRLRRLRAEDLGYGLVGEAVVGVAGLLKIPEPDSRV</sequence>
<feature type="compositionally biased region" description="Basic and acidic residues" evidence="1">
    <location>
        <begin position="220"/>
        <end position="254"/>
    </location>
</feature>
<comment type="caution">
    <text evidence="2">The sequence shown here is derived from an EMBL/GenBank/DDBJ whole genome shotgun (WGS) entry which is preliminary data.</text>
</comment>
<evidence type="ECO:0000313" key="3">
    <source>
        <dbReference type="Proteomes" id="UP000319257"/>
    </source>
</evidence>
<evidence type="ECO:0000256" key="1">
    <source>
        <dbReference type="SAM" id="MobiDB-lite"/>
    </source>
</evidence>
<dbReference type="InParanoid" id="A0A507B3W0"/>
<gene>
    <name evidence="2" type="ORF">E0L32_003504</name>
</gene>
<feature type="region of interest" description="Disordered" evidence="1">
    <location>
        <begin position="278"/>
        <end position="314"/>
    </location>
</feature>
<feature type="region of interest" description="Disordered" evidence="1">
    <location>
        <begin position="127"/>
        <end position="156"/>
    </location>
</feature>
<evidence type="ECO:0000313" key="2">
    <source>
        <dbReference type="EMBL" id="TPX16942.1"/>
    </source>
</evidence>
<proteinExistence type="predicted"/>
<organism evidence="2 3">
    <name type="scientific">Thyridium curvatum</name>
    <dbReference type="NCBI Taxonomy" id="1093900"/>
    <lineage>
        <taxon>Eukaryota</taxon>
        <taxon>Fungi</taxon>
        <taxon>Dikarya</taxon>
        <taxon>Ascomycota</taxon>
        <taxon>Pezizomycotina</taxon>
        <taxon>Sordariomycetes</taxon>
        <taxon>Sordariomycetidae</taxon>
        <taxon>Thyridiales</taxon>
        <taxon>Thyridiaceae</taxon>
        <taxon>Thyridium</taxon>
    </lineage>
</organism>
<protein>
    <submittedName>
        <fullName evidence="2">Uncharacterized protein</fullName>
    </submittedName>
</protein>
<keyword evidence="3" id="KW-1185">Reference proteome</keyword>
<feature type="region of interest" description="Disordered" evidence="1">
    <location>
        <begin position="44"/>
        <end position="63"/>
    </location>
</feature>
<dbReference type="EMBL" id="SKBQ01000015">
    <property type="protein sequence ID" value="TPX16942.1"/>
    <property type="molecule type" value="Genomic_DNA"/>
</dbReference>
<dbReference type="GeneID" id="41970951"/>
<accession>A0A507B3W0</accession>
<dbReference type="Proteomes" id="UP000319257">
    <property type="component" value="Unassembled WGS sequence"/>
</dbReference>
<reference evidence="2 3" key="1">
    <citation type="submission" date="2019-06" db="EMBL/GenBank/DDBJ databases">
        <title>Draft genome sequence of the filamentous fungus Phialemoniopsis curvata isolated from diesel fuel.</title>
        <authorList>
            <person name="Varaljay V.A."/>
            <person name="Lyon W.J."/>
            <person name="Crouch A.L."/>
            <person name="Drake C.E."/>
            <person name="Hollomon J.M."/>
            <person name="Nadeau L.J."/>
            <person name="Nunn H.S."/>
            <person name="Stevenson B.S."/>
            <person name="Bojanowski C.L."/>
            <person name="Crookes-Goodson W.J."/>
        </authorList>
    </citation>
    <scope>NUCLEOTIDE SEQUENCE [LARGE SCALE GENOMIC DNA]</scope>
    <source>
        <strain evidence="2 3">D216</strain>
    </source>
</reference>
<dbReference type="AlphaFoldDB" id="A0A507B3W0"/>
<dbReference type="RefSeq" id="XP_030998653.1">
    <property type="nucleotide sequence ID" value="XM_031137812.1"/>
</dbReference>